<reference evidence="1 2" key="1">
    <citation type="submission" date="2019-02" db="EMBL/GenBank/DDBJ databases">
        <title>Deep-cultivation of Planctomycetes and their phenomic and genomic characterization uncovers novel biology.</title>
        <authorList>
            <person name="Wiegand S."/>
            <person name="Jogler M."/>
            <person name="Boedeker C."/>
            <person name="Pinto D."/>
            <person name="Vollmers J."/>
            <person name="Rivas-Marin E."/>
            <person name="Kohn T."/>
            <person name="Peeters S.H."/>
            <person name="Heuer A."/>
            <person name="Rast P."/>
            <person name="Oberbeckmann S."/>
            <person name="Bunk B."/>
            <person name="Jeske O."/>
            <person name="Meyerdierks A."/>
            <person name="Storesund J.E."/>
            <person name="Kallscheuer N."/>
            <person name="Luecker S."/>
            <person name="Lage O.M."/>
            <person name="Pohl T."/>
            <person name="Merkel B.J."/>
            <person name="Hornburger P."/>
            <person name="Mueller R.-W."/>
            <person name="Bruemmer F."/>
            <person name="Labrenz M."/>
            <person name="Spormann A.M."/>
            <person name="Op den Camp H."/>
            <person name="Overmann J."/>
            <person name="Amann R."/>
            <person name="Jetten M.S.M."/>
            <person name="Mascher T."/>
            <person name="Medema M.H."/>
            <person name="Devos D.P."/>
            <person name="Kaster A.-K."/>
            <person name="Ovreas L."/>
            <person name="Rohde M."/>
            <person name="Galperin M.Y."/>
            <person name="Jogler C."/>
        </authorList>
    </citation>
    <scope>NUCLEOTIDE SEQUENCE [LARGE SCALE GENOMIC DNA]</scope>
    <source>
        <strain evidence="1 2">EC9</strain>
    </source>
</reference>
<evidence type="ECO:0008006" key="3">
    <source>
        <dbReference type="Google" id="ProtNLM"/>
    </source>
</evidence>
<organism evidence="1 2">
    <name type="scientific">Rosistilla ulvae</name>
    <dbReference type="NCBI Taxonomy" id="1930277"/>
    <lineage>
        <taxon>Bacteria</taxon>
        <taxon>Pseudomonadati</taxon>
        <taxon>Planctomycetota</taxon>
        <taxon>Planctomycetia</taxon>
        <taxon>Pirellulales</taxon>
        <taxon>Pirellulaceae</taxon>
        <taxon>Rosistilla</taxon>
    </lineage>
</organism>
<accession>A0A517LUS7</accession>
<protein>
    <recommendedName>
        <fullName evidence="3">DUF1795 domain-containing protein</fullName>
    </recommendedName>
</protein>
<dbReference type="KEGG" id="ruv:EC9_05370"/>
<proteinExistence type="predicted"/>
<keyword evidence="2" id="KW-1185">Reference proteome</keyword>
<evidence type="ECO:0000313" key="1">
    <source>
        <dbReference type="EMBL" id="QDS86376.1"/>
    </source>
</evidence>
<name>A0A517LUS7_9BACT</name>
<sequence>MYPDNWELTGPVDDGDSEGYVVESPTGMFFSLNRFGGRNDYENILKQACLAMDAEYDEVESEVYAADGAFPEEVGVEMQFYCKSLVITSRLLAMQYQDDVLLVQMQAENRDFDQNELVFAAMLKTVRDGLA</sequence>
<dbReference type="Proteomes" id="UP000319557">
    <property type="component" value="Chromosome"/>
</dbReference>
<gene>
    <name evidence="1" type="ORF">EC9_05370</name>
</gene>
<dbReference type="EMBL" id="CP036261">
    <property type="protein sequence ID" value="QDS86376.1"/>
    <property type="molecule type" value="Genomic_DNA"/>
</dbReference>
<evidence type="ECO:0000313" key="2">
    <source>
        <dbReference type="Proteomes" id="UP000319557"/>
    </source>
</evidence>
<dbReference type="AlphaFoldDB" id="A0A517LUS7"/>